<dbReference type="Proteomes" id="UP001054837">
    <property type="component" value="Unassembled WGS sequence"/>
</dbReference>
<dbReference type="AlphaFoldDB" id="A0AAV4RTX5"/>
<sequence>MGTHPQPRRAAKGDCGASDTQKALIKAPLKQAIIVFLHFLRVIQDFCCIYFYCKASSFKEKSSAELNGTRQHDKGPESLSLLH</sequence>
<evidence type="ECO:0000313" key="3">
    <source>
        <dbReference type="EMBL" id="GIY24276.1"/>
    </source>
</evidence>
<evidence type="ECO:0000313" key="2">
    <source>
        <dbReference type="EMBL" id="GIY24268.1"/>
    </source>
</evidence>
<dbReference type="EMBL" id="BPLQ01006657">
    <property type="protein sequence ID" value="GIY24268.1"/>
    <property type="molecule type" value="Genomic_DNA"/>
</dbReference>
<evidence type="ECO:0000313" key="4">
    <source>
        <dbReference type="Proteomes" id="UP001054837"/>
    </source>
</evidence>
<proteinExistence type="predicted"/>
<organism evidence="3 4">
    <name type="scientific">Caerostris darwini</name>
    <dbReference type="NCBI Taxonomy" id="1538125"/>
    <lineage>
        <taxon>Eukaryota</taxon>
        <taxon>Metazoa</taxon>
        <taxon>Ecdysozoa</taxon>
        <taxon>Arthropoda</taxon>
        <taxon>Chelicerata</taxon>
        <taxon>Arachnida</taxon>
        <taxon>Araneae</taxon>
        <taxon>Araneomorphae</taxon>
        <taxon>Entelegynae</taxon>
        <taxon>Araneoidea</taxon>
        <taxon>Araneidae</taxon>
        <taxon>Caerostris</taxon>
    </lineage>
</organism>
<feature type="region of interest" description="Disordered" evidence="1">
    <location>
        <begin position="61"/>
        <end position="83"/>
    </location>
</feature>
<gene>
    <name evidence="2" type="ORF">CDAR_128221</name>
    <name evidence="3" type="ORF">CDAR_128261</name>
</gene>
<protein>
    <submittedName>
        <fullName evidence="3">Uncharacterized protein</fullName>
    </submittedName>
</protein>
<reference evidence="3 4" key="1">
    <citation type="submission" date="2021-06" db="EMBL/GenBank/DDBJ databases">
        <title>Caerostris darwini draft genome.</title>
        <authorList>
            <person name="Kono N."/>
            <person name="Arakawa K."/>
        </authorList>
    </citation>
    <scope>NUCLEOTIDE SEQUENCE [LARGE SCALE GENOMIC DNA]</scope>
</reference>
<dbReference type="EMBL" id="BPLQ01006657">
    <property type="protein sequence ID" value="GIY24276.1"/>
    <property type="molecule type" value="Genomic_DNA"/>
</dbReference>
<comment type="caution">
    <text evidence="3">The sequence shown here is derived from an EMBL/GenBank/DDBJ whole genome shotgun (WGS) entry which is preliminary data.</text>
</comment>
<accession>A0AAV4RTX5</accession>
<keyword evidence="4" id="KW-1185">Reference proteome</keyword>
<name>A0AAV4RTX5_9ARAC</name>
<evidence type="ECO:0000256" key="1">
    <source>
        <dbReference type="SAM" id="MobiDB-lite"/>
    </source>
</evidence>